<dbReference type="Gene3D" id="6.10.140.2220">
    <property type="match status" value="1"/>
</dbReference>
<evidence type="ECO:0000256" key="4">
    <source>
        <dbReference type="ARBA" id="ARBA00022722"/>
    </source>
</evidence>
<keyword evidence="7 10" id="KW-0863">Zinc-finger</keyword>
<feature type="domain" description="MYND-type" evidence="11">
    <location>
        <begin position="13"/>
        <end position="50"/>
    </location>
</feature>
<evidence type="ECO:0000256" key="2">
    <source>
        <dbReference type="ARBA" id="ARBA00005300"/>
    </source>
</evidence>
<evidence type="ECO:0000256" key="9">
    <source>
        <dbReference type="ARBA" id="ARBA00022833"/>
    </source>
</evidence>
<dbReference type="InterPro" id="IPR036397">
    <property type="entry name" value="RNaseH_sf"/>
</dbReference>
<gene>
    <name evidence="13" type="ORF">B0H64DRAFT_411105</name>
</gene>
<name>A0AAE0H6S3_9PEZI</name>
<keyword evidence="14" id="KW-1185">Reference proteome</keyword>
<feature type="domain" description="RNase H type-1" evidence="12">
    <location>
        <begin position="390"/>
        <end position="545"/>
    </location>
</feature>
<evidence type="ECO:0000313" key="14">
    <source>
        <dbReference type="Proteomes" id="UP001278766"/>
    </source>
</evidence>
<dbReference type="GO" id="GO:0043137">
    <property type="term" value="P:DNA replication, removal of RNA primer"/>
    <property type="evidence" value="ECO:0007669"/>
    <property type="project" value="TreeGrafter"/>
</dbReference>
<sequence>MSWLDFGLTSKRCAVCPSTSGLLRCGGCKVVSYCNPKHQSTHRSKHKVACTTIKDTREKLEREEAALRDAAGSNFIPADVFNSSVGRFWGILGTRDYMRARFNAADALLKVGTVAAVEKALDHLTDMLRLCRSDNMGVRDIIPSVLLRLGREQECYDFLKWWATVDHETYDWGNMDLPYLDTKGANVFEAVDPSLGGLSHLVALTLLKLRLLLDFQAYESEFGFGVGGFAEPDRPVGDLVKSKIRTFSPREISSTIKALKGQYHELCQRVNKANPYFWDALLDEGAGAPTIPEYYTHGSPEEAQFVLYHCKRAWEESEEAVGMADADTYKFVQAYKGAEERQGDLEIKRGRGLMFPFQFEHDVPTSSPPACFPATMISGGQSVRFISSHDPQTVLLYVDGACTNNGQPNPRGGWAVVYGPTDSASGRLEDKGPFGDDSVATSNRAELRATIAALRVRDWKQEGFSTIVIATDSSYVVDGATSWTRGWMLNGWMTQSGAPVKNKDLWELLLGEVEKLDRRGCRVDLWKVPRERNVEADALAKAAANRERGEPEFRDPVIRAFKSTTKPTGGRAETKPSILTLCLDYEDMFHDIFGGLVAKLASKATMERATKAEAALSMLSKQPPPSVVLVTDGAVTRHQKLCERLIDLLRGGTTVILGGCFSGMVSLGQFNRFFTRIGLPWRRGSYFRETVQLRRNVVGDRLASKLPSAYSQKALYVDNVDKSTMWYVEKENSTEAAVVFANVGAGKLGYVGDVNGEKGSEAVVLAMCGFLE</sequence>
<reference evidence="13" key="1">
    <citation type="journal article" date="2023" name="Mol. Phylogenet. Evol.">
        <title>Genome-scale phylogeny and comparative genomics of the fungal order Sordariales.</title>
        <authorList>
            <person name="Hensen N."/>
            <person name="Bonometti L."/>
            <person name="Westerberg I."/>
            <person name="Brannstrom I.O."/>
            <person name="Guillou S."/>
            <person name="Cros-Aarteil S."/>
            <person name="Calhoun S."/>
            <person name="Haridas S."/>
            <person name="Kuo A."/>
            <person name="Mondo S."/>
            <person name="Pangilinan J."/>
            <person name="Riley R."/>
            <person name="LaButti K."/>
            <person name="Andreopoulos B."/>
            <person name="Lipzen A."/>
            <person name="Chen C."/>
            <person name="Yan M."/>
            <person name="Daum C."/>
            <person name="Ng V."/>
            <person name="Clum A."/>
            <person name="Steindorff A."/>
            <person name="Ohm R.A."/>
            <person name="Martin F."/>
            <person name="Silar P."/>
            <person name="Natvig D.O."/>
            <person name="Lalanne C."/>
            <person name="Gautier V."/>
            <person name="Ament-Velasquez S.L."/>
            <person name="Kruys A."/>
            <person name="Hutchinson M.I."/>
            <person name="Powell A.J."/>
            <person name="Barry K."/>
            <person name="Miller A.N."/>
            <person name="Grigoriev I.V."/>
            <person name="Debuchy R."/>
            <person name="Gladieux P."/>
            <person name="Hiltunen Thoren M."/>
            <person name="Johannesson H."/>
        </authorList>
    </citation>
    <scope>NUCLEOTIDE SEQUENCE</scope>
    <source>
        <strain evidence="13">CBS 168.71</strain>
    </source>
</reference>
<dbReference type="GO" id="GO:0004523">
    <property type="term" value="F:RNA-DNA hybrid ribonuclease activity"/>
    <property type="evidence" value="ECO:0007669"/>
    <property type="project" value="UniProtKB-EC"/>
</dbReference>
<dbReference type="GeneID" id="87841793"/>
<dbReference type="EC" id="3.1.26.4" evidence="3"/>
<dbReference type="PROSITE" id="PS50879">
    <property type="entry name" value="RNASE_H_1"/>
    <property type="match status" value="1"/>
</dbReference>
<evidence type="ECO:0000313" key="13">
    <source>
        <dbReference type="EMBL" id="KAK3290992.1"/>
    </source>
</evidence>
<dbReference type="PROSITE" id="PS01360">
    <property type="entry name" value="ZF_MYND_1"/>
    <property type="match status" value="1"/>
</dbReference>
<dbReference type="InterPro" id="IPR002893">
    <property type="entry name" value="Znf_MYND"/>
</dbReference>
<dbReference type="InterPro" id="IPR002156">
    <property type="entry name" value="RNaseH_domain"/>
</dbReference>
<dbReference type="PANTHER" id="PTHR10642">
    <property type="entry name" value="RIBONUCLEASE H1"/>
    <property type="match status" value="1"/>
</dbReference>
<dbReference type="PANTHER" id="PTHR10642:SF26">
    <property type="entry name" value="RIBONUCLEASE H1"/>
    <property type="match status" value="1"/>
</dbReference>
<dbReference type="Proteomes" id="UP001278766">
    <property type="component" value="Unassembled WGS sequence"/>
</dbReference>
<dbReference type="AlphaFoldDB" id="A0AAE0H6S3"/>
<dbReference type="InterPro" id="IPR012337">
    <property type="entry name" value="RNaseH-like_sf"/>
</dbReference>
<keyword evidence="6" id="KW-0255">Endonuclease</keyword>
<dbReference type="CDD" id="cd13934">
    <property type="entry name" value="RNase_H_Dikarya_like"/>
    <property type="match status" value="1"/>
</dbReference>
<keyword evidence="4" id="KW-0540">Nuclease</keyword>
<dbReference type="Pfam" id="PF00075">
    <property type="entry name" value="RNase_H"/>
    <property type="match status" value="1"/>
</dbReference>
<comment type="caution">
    <text evidence="13">The sequence shown here is derived from an EMBL/GenBank/DDBJ whole genome shotgun (WGS) entry which is preliminary data.</text>
</comment>
<proteinExistence type="inferred from homology"/>
<keyword evidence="5" id="KW-0479">Metal-binding</keyword>
<accession>A0AAE0H6S3</accession>
<dbReference type="InterPro" id="IPR050092">
    <property type="entry name" value="RNase_H"/>
</dbReference>
<comment type="similarity">
    <text evidence="2">Belongs to the RNase H family.</text>
</comment>
<dbReference type="GO" id="GO:0008270">
    <property type="term" value="F:zinc ion binding"/>
    <property type="evidence" value="ECO:0007669"/>
    <property type="project" value="UniProtKB-KW"/>
</dbReference>
<evidence type="ECO:0000256" key="5">
    <source>
        <dbReference type="ARBA" id="ARBA00022723"/>
    </source>
</evidence>
<evidence type="ECO:0000259" key="11">
    <source>
        <dbReference type="PROSITE" id="PS50865"/>
    </source>
</evidence>
<organism evidence="13 14">
    <name type="scientific">Chaetomium fimeti</name>
    <dbReference type="NCBI Taxonomy" id="1854472"/>
    <lineage>
        <taxon>Eukaryota</taxon>
        <taxon>Fungi</taxon>
        <taxon>Dikarya</taxon>
        <taxon>Ascomycota</taxon>
        <taxon>Pezizomycotina</taxon>
        <taxon>Sordariomycetes</taxon>
        <taxon>Sordariomycetidae</taxon>
        <taxon>Sordariales</taxon>
        <taxon>Chaetomiaceae</taxon>
        <taxon>Chaetomium</taxon>
    </lineage>
</organism>
<evidence type="ECO:0000256" key="10">
    <source>
        <dbReference type="PROSITE-ProRule" id="PRU00134"/>
    </source>
</evidence>
<evidence type="ECO:0000256" key="8">
    <source>
        <dbReference type="ARBA" id="ARBA00022801"/>
    </source>
</evidence>
<dbReference type="EMBL" id="JAUEPN010000011">
    <property type="protein sequence ID" value="KAK3290992.1"/>
    <property type="molecule type" value="Genomic_DNA"/>
</dbReference>
<comment type="catalytic activity">
    <reaction evidence="1">
        <text>Endonucleolytic cleavage to 5'-phosphomonoester.</text>
        <dbReference type="EC" id="3.1.26.4"/>
    </reaction>
</comment>
<evidence type="ECO:0000256" key="7">
    <source>
        <dbReference type="ARBA" id="ARBA00022771"/>
    </source>
</evidence>
<dbReference type="SUPFAM" id="SSF144232">
    <property type="entry name" value="HIT/MYND zinc finger-like"/>
    <property type="match status" value="1"/>
</dbReference>
<dbReference type="Gene3D" id="3.30.420.10">
    <property type="entry name" value="Ribonuclease H-like superfamily/Ribonuclease H"/>
    <property type="match status" value="1"/>
</dbReference>
<dbReference type="Pfam" id="PF01753">
    <property type="entry name" value="zf-MYND"/>
    <property type="match status" value="1"/>
</dbReference>
<protein>
    <recommendedName>
        <fullName evidence="3">ribonuclease H</fullName>
        <ecNumber evidence="3">3.1.26.4</ecNumber>
    </recommendedName>
</protein>
<evidence type="ECO:0000256" key="3">
    <source>
        <dbReference type="ARBA" id="ARBA00012180"/>
    </source>
</evidence>
<keyword evidence="8" id="KW-0378">Hydrolase</keyword>
<dbReference type="PROSITE" id="PS50865">
    <property type="entry name" value="ZF_MYND_2"/>
    <property type="match status" value="1"/>
</dbReference>
<dbReference type="SUPFAM" id="SSF53098">
    <property type="entry name" value="Ribonuclease H-like"/>
    <property type="match status" value="1"/>
</dbReference>
<evidence type="ECO:0000256" key="6">
    <source>
        <dbReference type="ARBA" id="ARBA00022759"/>
    </source>
</evidence>
<dbReference type="GO" id="GO:0003676">
    <property type="term" value="F:nucleic acid binding"/>
    <property type="evidence" value="ECO:0007669"/>
    <property type="project" value="InterPro"/>
</dbReference>
<evidence type="ECO:0000256" key="1">
    <source>
        <dbReference type="ARBA" id="ARBA00000077"/>
    </source>
</evidence>
<evidence type="ECO:0000259" key="12">
    <source>
        <dbReference type="PROSITE" id="PS50879"/>
    </source>
</evidence>
<keyword evidence="9" id="KW-0862">Zinc</keyword>
<dbReference type="RefSeq" id="XP_062654506.1">
    <property type="nucleotide sequence ID" value="XM_062804845.1"/>
</dbReference>
<reference evidence="13" key="2">
    <citation type="submission" date="2023-06" db="EMBL/GenBank/DDBJ databases">
        <authorList>
            <consortium name="Lawrence Berkeley National Laboratory"/>
            <person name="Haridas S."/>
            <person name="Hensen N."/>
            <person name="Bonometti L."/>
            <person name="Westerberg I."/>
            <person name="Brannstrom I.O."/>
            <person name="Guillou S."/>
            <person name="Cros-Aarteil S."/>
            <person name="Calhoun S."/>
            <person name="Kuo A."/>
            <person name="Mondo S."/>
            <person name="Pangilinan J."/>
            <person name="Riley R."/>
            <person name="Labutti K."/>
            <person name="Andreopoulos B."/>
            <person name="Lipzen A."/>
            <person name="Chen C."/>
            <person name="Yanf M."/>
            <person name="Daum C."/>
            <person name="Ng V."/>
            <person name="Clum A."/>
            <person name="Steindorff A."/>
            <person name="Ohm R."/>
            <person name="Martin F."/>
            <person name="Silar P."/>
            <person name="Natvig D."/>
            <person name="Lalanne C."/>
            <person name="Gautier V."/>
            <person name="Ament-Velasquez S.L."/>
            <person name="Kruys A."/>
            <person name="Hutchinson M.I."/>
            <person name="Powell A.J."/>
            <person name="Barry K."/>
            <person name="Miller A.N."/>
            <person name="Grigoriev I.V."/>
            <person name="Debuchy R."/>
            <person name="Gladieux P."/>
            <person name="Thoren M.H."/>
            <person name="Johannesson H."/>
        </authorList>
    </citation>
    <scope>NUCLEOTIDE SEQUENCE</scope>
    <source>
        <strain evidence="13">CBS 168.71</strain>
    </source>
</reference>